<dbReference type="AlphaFoldDB" id="A0A314L3R3"/>
<evidence type="ECO:0000313" key="2">
    <source>
        <dbReference type="Proteomes" id="UP000187609"/>
    </source>
</evidence>
<keyword evidence="2" id="KW-1185">Reference proteome</keyword>
<dbReference type="EMBL" id="MJEQ01000452">
    <property type="protein sequence ID" value="OIT36250.1"/>
    <property type="molecule type" value="Genomic_DNA"/>
</dbReference>
<name>A0A314L3R3_NICAT</name>
<evidence type="ECO:0000313" key="1">
    <source>
        <dbReference type="EMBL" id="OIT36250.1"/>
    </source>
</evidence>
<sequence>MGTAQQRWGYSILSQNQLLAQYLVSGYYTSVSLFYFHLRMISLYIDLQVGKVLSVQSSICLFVNFHRRIHIYSIQQQGIPPESFTSRFFCLYLLNWDSWGPRHLQQIDANLFKHFHLKISRYWPHRFNHLDQVKLLLQLHNLEHLNCTSNQHLLEMLFSQLKRQQLDELSKIV</sequence>
<dbReference type="Gramene" id="OIT36250">
    <property type="protein sequence ID" value="OIT36250"/>
    <property type="gene ID" value="A4A49_04387"/>
</dbReference>
<comment type="caution">
    <text evidence="1">The sequence shown here is derived from an EMBL/GenBank/DDBJ whole genome shotgun (WGS) entry which is preliminary data.</text>
</comment>
<dbReference type="Proteomes" id="UP000187609">
    <property type="component" value="Unassembled WGS sequence"/>
</dbReference>
<protein>
    <submittedName>
        <fullName evidence="1">Uncharacterized protein</fullName>
    </submittedName>
</protein>
<reference evidence="1" key="1">
    <citation type="submission" date="2016-11" db="EMBL/GenBank/DDBJ databases">
        <title>The genome of Nicotiana attenuata.</title>
        <authorList>
            <person name="Xu S."/>
            <person name="Brockmoeller T."/>
            <person name="Gaquerel E."/>
            <person name="Navarro A."/>
            <person name="Kuhl H."/>
            <person name="Gase K."/>
            <person name="Ling Z."/>
            <person name="Zhou W."/>
            <person name="Kreitzer C."/>
            <person name="Stanke M."/>
            <person name="Tang H."/>
            <person name="Lyons E."/>
            <person name="Pandey P."/>
            <person name="Pandey S.P."/>
            <person name="Timmermann B."/>
            <person name="Baldwin I.T."/>
        </authorList>
    </citation>
    <scope>NUCLEOTIDE SEQUENCE [LARGE SCALE GENOMIC DNA]</scope>
    <source>
        <strain evidence="1">UT</strain>
    </source>
</reference>
<proteinExistence type="predicted"/>
<organism evidence="1 2">
    <name type="scientific">Nicotiana attenuata</name>
    <name type="common">Coyote tobacco</name>
    <dbReference type="NCBI Taxonomy" id="49451"/>
    <lineage>
        <taxon>Eukaryota</taxon>
        <taxon>Viridiplantae</taxon>
        <taxon>Streptophyta</taxon>
        <taxon>Embryophyta</taxon>
        <taxon>Tracheophyta</taxon>
        <taxon>Spermatophyta</taxon>
        <taxon>Magnoliopsida</taxon>
        <taxon>eudicotyledons</taxon>
        <taxon>Gunneridae</taxon>
        <taxon>Pentapetalae</taxon>
        <taxon>asterids</taxon>
        <taxon>lamiids</taxon>
        <taxon>Solanales</taxon>
        <taxon>Solanaceae</taxon>
        <taxon>Nicotianoideae</taxon>
        <taxon>Nicotianeae</taxon>
        <taxon>Nicotiana</taxon>
    </lineage>
</organism>
<gene>
    <name evidence="1" type="ORF">A4A49_04387</name>
</gene>
<accession>A0A314L3R3</accession>